<dbReference type="AlphaFoldDB" id="A0A8S9Y4X9"/>
<evidence type="ECO:0000313" key="1">
    <source>
        <dbReference type="EMBL" id="KAF6216307.1"/>
    </source>
</evidence>
<protein>
    <submittedName>
        <fullName evidence="1">Uncharacterized protein</fullName>
    </submittedName>
</protein>
<evidence type="ECO:0000313" key="2">
    <source>
        <dbReference type="Proteomes" id="UP000466442"/>
    </source>
</evidence>
<dbReference type="EMBL" id="WIXP02000001">
    <property type="protein sequence ID" value="KAF6216307.1"/>
    <property type="molecule type" value="Genomic_DNA"/>
</dbReference>
<name>A0A8S9Y4X9_APOLU</name>
<organism evidence="1 2">
    <name type="scientific">Apolygus lucorum</name>
    <name type="common">Small green plant bug</name>
    <name type="synonym">Lygocoris lucorum</name>
    <dbReference type="NCBI Taxonomy" id="248454"/>
    <lineage>
        <taxon>Eukaryota</taxon>
        <taxon>Metazoa</taxon>
        <taxon>Ecdysozoa</taxon>
        <taxon>Arthropoda</taxon>
        <taxon>Hexapoda</taxon>
        <taxon>Insecta</taxon>
        <taxon>Pterygota</taxon>
        <taxon>Neoptera</taxon>
        <taxon>Paraneoptera</taxon>
        <taxon>Hemiptera</taxon>
        <taxon>Heteroptera</taxon>
        <taxon>Panheteroptera</taxon>
        <taxon>Cimicomorpha</taxon>
        <taxon>Miridae</taxon>
        <taxon>Mirini</taxon>
        <taxon>Apolygus</taxon>
    </lineage>
</organism>
<dbReference type="Proteomes" id="UP000466442">
    <property type="component" value="Linkage Group LG1"/>
</dbReference>
<proteinExistence type="predicted"/>
<accession>A0A8S9Y4X9</accession>
<gene>
    <name evidence="1" type="ORF">GE061_000647</name>
</gene>
<comment type="caution">
    <text evidence="1">The sequence shown here is derived from an EMBL/GenBank/DDBJ whole genome shotgun (WGS) entry which is preliminary data.</text>
</comment>
<keyword evidence="2" id="KW-1185">Reference proteome</keyword>
<reference evidence="1" key="1">
    <citation type="journal article" date="2021" name="Mol. Ecol. Resour.">
        <title>Apolygus lucorum genome provides insights into omnivorousness and mesophyll feeding.</title>
        <authorList>
            <person name="Liu Y."/>
            <person name="Liu H."/>
            <person name="Wang H."/>
            <person name="Huang T."/>
            <person name="Liu B."/>
            <person name="Yang B."/>
            <person name="Yin L."/>
            <person name="Li B."/>
            <person name="Zhang Y."/>
            <person name="Zhang S."/>
            <person name="Jiang F."/>
            <person name="Zhang X."/>
            <person name="Ren Y."/>
            <person name="Wang B."/>
            <person name="Wang S."/>
            <person name="Lu Y."/>
            <person name="Wu K."/>
            <person name="Fan W."/>
            <person name="Wang G."/>
        </authorList>
    </citation>
    <scope>NUCLEOTIDE SEQUENCE</scope>
    <source>
        <strain evidence="1">12Hb</strain>
    </source>
</reference>
<sequence length="80" mass="8933">MRPSRDLNYGNSHFGLSGFLIIVEYLDFAAQTTGKELKQCCRLLNLLVLAADSTRRATCCQSASASRHPNFKGKLMRVIQ</sequence>